<dbReference type="SUPFAM" id="SSF55781">
    <property type="entry name" value="GAF domain-like"/>
    <property type="match status" value="1"/>
</dbReference>
<name>A0A2W0H752_9BACI</name>
<keyword evidence="3" id="KW-0804">Transcription</keyword>
<dbReference type="InterPro" id="IPR036388">
    <property type="entry name" value="WH-like_DNA-bd_sf"/>
</dbReference>
<dbReference type="PANTHER" id="PTHR30136">
    <property type="entry name" value="HELIX-TURN-HELIX TRANSCRIPTIONAL REGULATOR, ICLR FAMILY"/>
    <property type="match status" value="1"/>
</dbReference>
<organism evidence="8 9">
    <name type="scientific">Alteribacter lacisalsi</name>
    <dbReference type="NCBI Taxonomy" id="2045244"/>
    <lineage>
        <taxon>Bacteria</taxon>
        <taxon>Bacillati</taxon>
        <taxon>Bacillota</taxon>
        <taxon>Bacilli</taxon>
        <taxon>Bacillales</taxon>
        <taxon>Bacillaceae</taxon>
        <taxon>Alteribacter</taxon>
    </lineage>
</organism>
<dbReference type="InterPro" id="IPR005471">
    <property type="entry name" value="Tscrpt_reg_IclR_N"/>
</dbReference>
<proteinExistence type="predicted"/>
<dbReference type="Proteomes" id="UP000248066">
    <property type="component" value="Unassembled WGS sequence"/>
</dbReference>
<dbReference type="PROSITE" id="PS51078">
    <property type="entry name" value="ICLR_ED"/>
    <property type="match status" value="1"/>
</dbReference>
<keyword evidence="2" id="KW-0238">DNA-binding</keyword>
<dbReference type="GO" id="GO:0003677">
    <property type="term" value="F:DNA binding"/>
    <property type="evidence" value="ECO:0007669"/>
    <property type="project" value="UniProtKB-KW"/>
</dbReference>
<reference evidence="8 9" key="1">
    <citation type="submission" date="2017-10" db="EMBL/GenBank/DDBJ databases">
        <title>Bacillus sp. nov., a halophilic bacterium isolated from a Yangshapao Lake.</title>
        <authorList>
            <person name="Wang H."/>
        </authorList>
    </citation>
    <scope>NUCLEOTIDE SEQUENCE [LARGE SCALE GENOMIC DNA]</scope>
    <source>
        <strain evidence="8 9">YSP-3</strain>
    </source>
</reference>
<dbReference type="EMBL" id="PDOF01000003">
    <property type="protein sequence ID" value="PYZ95930.1"/>
    <property type="molecule type" value="Genomic_DNA"/>
</dbReference>
<comment type="caution">
    <text evidence="8">The sequence shown here is derived from an EMBL/GenBank/DDBJ whole genome shotgun (WGS) entry which is preliminary data.</text>
</comment>
<evidence type="ECO:0000259" key="6">
    <source>
        <dbReference type="PROSITE" id="PS51077"/>
    </source>
</evidence>
<keyword evidence="9" id="KW-1185">Reference proteome</keyword>
<accession>A0A2W0H752</accession>
<dbReference type="Pfam" id="PF01614">
    <property type="entry name" value="IclR_C"/>
    <property type="match status" value="1"/>
</dbReference>
<evidence type="ECO:0000256" key="3">
    <source>
        <dbReference type="ARBA" id="ARBA00023163"/>
    </source>
</evidence>
<dbReference type="AlphaFoldDB" id="A0A2W0H752"/>
<dbReference type="GO" id="GO:0045892">
    <property type="term" value="P:negative regulation of DNA-templated transcription"/>
    <property type="evidence" value="ECO:0007669"/>
    <property type="project" value="TreeGrafter"/>
</dbReference>
<evidence type="ECO:0000313" key="8">
    <source>
        <dbReference type="EMBL" id="PYZ95930.1"/>
    </source>
</evidence>
<evidence type="ECO:0000256" key="5">
    <source>
        <dbReference type="ARBA" id="ARBA00070406"/>
    </source>
</evidence>
<evidence type="ECO:0000313" key="9">
    <source>
        <dbReference type="Proteomes" id="UP000248066"/>
    </source>
</evidence>
<feature type="domain" description="IclR-ED" evidence="7">
    <location>
        <begin position="66"/>
        <end position="248"/>
    </location>
</feature>
<evidence type="ECO:0000256" key="1">
    <source>
        <dbReference type="ARBA" id="ARBA00023015"/>
    </source>
</evidence>
<dbReference type="InterPro" id="IPR050707">
    <property type="entry name" value="HTH_MetabolicPath_Reg"/>
</dbReference>
<dbReference type="Gene3D" id="1.10.10.10">
    <property type="entry name" value="Winged helix-like DNA-binding domain superfamily/Winged helix DNA-binding domain"/>
    <property type="match status" value="1"/>
</dbReference>
<evidence type="ECO:0000259" key="7">
    <source>
        <dbReference type="PROSITE" id="PS51078"/>
    </source>
</evidence>
<dbReference type="OrthoDB" id="9791752at2"/>
<dbReference type="RefSeq" id="WP_110521207.1">
    <property type="nucleotide sequence ID" value="NZ_PDOF01000003.1"/>
</dbReference>
<dbReference type="SMART" id="SM00346">
    <property type="entry name" value="HTH_ICLR"/>
    <property type="match status" value="1"/>
</dbReference>
<dbReference type="InterPro" id="IPR029016">
    <property type="entry name" value="GAF-like_dom_sf"/>
</dbReference>
<dbReference type="Pfam" id="PF09339">
    <property type="entry name" value="HTH_IclR"/>
    <property type="match status" value="1"/>
</dbReference>
<evidence type="ECO:0000256" key="2">
    <source>
        <dbReference type="ARBA" id="ARBA00023125"/>
    </source>
</evidence>
<keyword evidence="1" id="KW-0805">Transcription regulation</keyword>
<dbReference type="PANTHER" id="PTHR30136:SF24">
    <property type="entry name" value="HTH-TYPE TRANSCRIPTIONAL REPRESSOR ALLR"/>
    <property type="match status" value="1"/>
</dbReference>
<dbReference type="FunFam" id="1.10.10.10:FF:000056">
    <property type="entry name" value="IclR family transcriptional regulator"/>
    <property type="match status" value="1"/>
</dbReference>
<sequence length="262" mass="29858">MSSKTVDKALDVLEMFSKERPSWRLRELARELDMSHSIVYRILTSFQERGYVHKCPQTDKYELGIKLLELSSVVEEGLLLTDVLKPVMERLAEEVGESIVFTILDNEEGVYVSIVESNKKVRFAESVGKRLPLYVGASHKTILAHLPKEIQRKIVTNGRATRQFPSLFTQGSLLKRLEDIQQQGWAYSAGETFDDVAAISVPIFDYRKTILGSLSVAGPRYRFSEEQATEKLPALKRHQKEVHGFLSKTSLPVRRGWVETMM</sequence>
<dbReference type="InterPro" id="IPR036390">
    <property type="entry name" value="WH_DNA-bd_sf"/>
</dbReference>
<dbReference type="GO" id="GO:0003700">
    <property type="term" value="F:DNA-binding transcription factor activity"/>
    <property type="evidence" value="ECO:0007669"/>
    <property type="project" value="TreeGrafter"/>
</dbReference>
<dbReference type="PROSITE" id="PS51077">
    <property type="entry name" value="HTH_ICLR"/>
    <property type="match status" value="1"/>
</dbReference>
<feature type="domain" description="HTH iclR-type" evidence="6">
    <location>
        <begin position="3"/>
        <end position="65"/>
    </location>
</feature>
<dbReference type="InterPro" id="IPR014757">
    <property type="entry name" value="Tscrpt_reg_IclR_C"/>
</dbReference>
<comment type="function">
    <text evidence="4">May be an activator protein for the gylABX operon.</text>
</comment>
<protein>
    <recommendedName>
        <fullName evidence="5">Glycerol operon regulatory protein</fullName>
    </recommendedName>
</protein>
<dbReference type="SUPFAM" id="SSF46785">
    <property type="entry name" value="Winged helix' DNA-binding domain"/>
    <property type="match status" value="1"/>
</dbReference>
<gene>
    <name evidence="8" type="ORF">CR205_16265</name>
</gene>
<evidence type="ECO:0000256" key="4">
    <source>
        <dbReference type="ARBA" id="ARBA00058938"/>
    </source>
</evidence>
<dbReference type="Gene3D" id="3.30.450.40">
    <property type="match status" value="1"/>
</dbReference>